<sequence length="135" mass="14421">MRLLYLASVLLALLVLGGCTEGTDWQPVDPSKAVVSADGRCLDLRFETGVGDITKVRVTELDDRVIIDLRVRYPSDKARILMAISSSKAVRLKAPLGDRTIRAKSGATVRVERPGDSPSGKPPVGYPACGSPSKS</sequence>
<comment type="caution">
    <text evidence="3">The sequence shown here is derived from an EMBL/GenBank/DDBJ whole genome shotgun (WGS) entry which is preliminary data.</text>
</comment>
<keyword evidence="2" id="KW-0732">Signal</keyword>
<organism evidence="3 4">
    <name type="scientific">Actinomadura vinacea</name>
    <dbReference type="NCBI Taxonomy" id="115336"/>
    <lineage>
        <taxon>Bacteria</taxon>
        <taxon>Bacillati</taxon>
        <taxon>Actinomycetota</taxon>
        <taxon>Actinomycetes</taxon>
        <taxon>Streptosporangiales</taxon>
        <taxon>Thermomonosporaceae</taxon>
        <taxon>Actinomadura</taxon>
    </lineage>
</organism>
<protein>
    <submittedName>
        <fullName evidence="3">Uncharacterized protein</fullName>
    </submittedName>
</protein>
<gene>
    <name evidence="3" type="ORF">GCM10010191_26620</name>
</gene>
<evidence type="ECO:0000313" key="3">
    <source>
        <dbReference type="EMBL" id="GAA2415157.1"/>
    </source>
</evidence>
<dbReference type="PROSITE" id="PS51257">
    <property type="entry name" value="PROKAR_LIPOPROTEIN"/>
    <property type="match status" value="1"/>
</dbReference>
<dbReference type="RefSeq" id="WP_344589178.1">
    <property type="nucleotide sequence ID" value="NZ_BAAARW010000011.1"/>
</dbReference>
<evidence type="ECO:0000256" key="2">
    <source>
        <dbReference type="SAM" id="SignalP"/>
    </source>
</evidence>
<reference evidence="3 4" key="1">
    <citation type="journal article" date="2019" name="Int. J. Syst. Evol. Microbiol.">
        <title>The Global Catalogue of Microorganisms (GCM) 10K type strain sequencing project: providing services to taxonomists for standard genome sequencing and annotation.</title>
        <authorList>
            <consortium name="The Broad Institute Genomics Platform"/>
            <consortium name="The Broad Institute Genome Sequencing Center for Infectious Disease"/>
            <person name="Wu L."/>
            <person name="Ma J."/>
        </authorList>
    </citation>
    <scope>NUCLEOTIDE SEQUENCE [LARGE SCALE GENOMIC DNA]</scope>
    <source>
        <strain evidence="3 4">JCM 3325</strain>
    </source>
</reference>
<proteinExistence type="predicted"/>
<evidence type="ECO:0000256" key="1">
    <source>
        <dbReference type="SAM" id="MobiDB-lite"/>
    </source>
</evidence>
<dbReference type="Proteomes" id="UP001501231">
    <property type="component" value="Unassembled WGS sequence"/>
</dbReference>
<feature type="chain" id="PRO_5047519087" evidence="2">
    <location>
        <begin position="22"/>
        <end position="135"/>
    </location>
</feature>
<accession>A0ABN3IVH4</accession>
<feature type="region of interest" description="Disordered" evidence="1">
    <location>
        <begin position="103"/>
        <end position="135"/>
    </location>
</feature>
<evidence type="ECO:0000313" key="4">
    <source>
        <dbReference type="Proteomes" id="UP001501231"/>
    </source>
</evidence>
<name>A0ABN3IVH4_9ACTN</name>
<keyword evidence="4" id="KW-1185">Reference proteome</keyword>
<dbReference type="EMBL" id="BAAARW010000011">
    <property type="protein sequence ID" value="GAA2415157.1"/>
    <property type="molecule type" value="Genomic_DNA"/>
</dbReference>
<feature type="signal peptide" evidence="2">
    <location>
        <begin position="1"/>
        <end position="21"/>
    </location>
</feature>